<dbReference type="PANTHER" id="PTHR42755">
    <property type="entry name" value="3-DEOXY-MANNO-OCTULOSONATE CYTIDYLYLTRANSFERASE"/>
    <property type="match status" value="1"/>
</dbReference>
<evidence type="ECO:0000259" key="10">
    <source>
        <dbReference type="Pfam" id="PF04413"/>
    </source>
</evidence>
<feature type="active site" description="Proton acceptor" evidence="7">
    <location>
        <position position="73"/>
    </location>
</feature>
<keyword evidence="9" id="KW-1133">Transmembrane helix</keyword>
<proteinExistence type="inferred from homology"/>
<evidence type="ECO:0000256" key="3">
    <source>
        <dbReference type="ARBA" id="ARBA00019077"/>
    </source>
</evidence>
<sequence length="441" mass="49901">MLESFNLELKGPMYLYKNLLLKIFLAFYSLLWRIALPVLRCFPRLSNGWQQRTLHEVHAGPFDLWLQAASGGESLLSLMVLRQLQRDMGPVRGCRILLSAGTSQGVGILLQGKKEIEAVSDIEVQVVYFPLDAPFIMRSALKIYRPKVIAIIETELWPGLLYCARQASVPVLIVNGRMSAGSYRSYRHLRPFFRDYGPKKIFAIAGDDQRRFADVFGIDRVQAMHNMKFDRLDTLLEPAAKKFAFLEKKKFVVLGSIRRQEEEEIVLALKRFLDERPDVVVGIFPKHIERVASLASLLRQNGIEFTQRSDLDVADLHPEVSVVLWDLFGELASAYAYAHVAFVGGSLAPLGGQNFLEPLAHGVRPIIGPHWQDFAWVGRGVIEHGLVREVADSSELVAVLCEELERECCRERFREQIEEFFADKKGGTGQVCAEIGRLIFS</sequence>
<dbReference type="STRING" id="177439.DP2817"/>
<dbReference type="Pfam" id="PF04413">
    <property type="entry name" value="Glycos_transf_N"/>
    <property type="match status" value="1"/>
</dbReference>
<dbReference type="GO" id="GO:0043842">
    <property type="term" value="F:Kdo transferase activity"/>
    <property type="evidence" value="ECO:0007669"/>
    <property type="project" value="UniProtKB-EC"/>
</dbReference>
<dbReference type="Proteomes" id="UP000000602">
    <property type="component" value="Chromosome"/>
</dbReference>
<keyword evidence="9" id="KW-0812">Transmembrane</keyword>
<comment type="pathway">
    <text evidence="1 9">Bacterial outer membrane biogenesis; LPS core biosynthesis.</text>
</comment>
<dbReference type="Gene3D" id="3.40.50.11720">
    <property type="entry name" value="3-Deoxy-D-manno-octulosonic-acid transferase, N-terminal domain"/>
    <property type="match status" value="1"/>
</dbReference>
<evidence type="ECO:0000256" key="5">
    <source>
        <dbReference type="ARBA" id="ARBA00031445"/>
    </source>
</evidence>
<dbReference type="PANTHER" id="PTHR42755:SF1">
    <property type="entry name" value="3-DEOXY-D-MANNO-OCTULOSONIC ACID TRANSFERASE, MITOCHONDRIAL-RELATED"/>
    <property type="match status" value="1"/>
</dbReference>
<dbReference type="InterPro" id="IPR038107">
    <property type="entry name" value="Glycos_transf_N_sf"/>
</dbReference>
<dbReference type="InterPro" id="IPR039901">
    <property type="entry name" value="Kdotransferase"/>
</dbReference>
<dbReference type="GO" id="GO:0009244">
    <property type="term" value="P:lipopolysaccharide core region biosynthetic process"/>
    <property type="evidence" value="ECO:0007669"/>
    <property type="project" value="UniProtKB-UniRule"/>
</dbReference>
<dbReference type="Gene3D" id="3.40.50.2000">
    <property type="entry name" value="Glycogen Phosphorylase B"/>
    <property type="match status" value="1"/>
</dbReference>
<evidence type="ECO:0000256" key="7">
    <source>
        <dbReference type="PIRSR" id="PIRSR639901-1"/>
    </source>
</evidence>
<gene>
    <name evidence="11" type="ordered locus">DP2817</name>
</gene>
<reference evidence="12" key="1">
    <citation type="journal article" date="2004" name="Environ. Microbiol.">
        <title>The genome of Desulfotalea psychrophila, a sulfate-reducing bacterium from permanently cold Arctic sediments.</title>
        <authorList>
            <person name="Rabus R."/>
            <person name="Ruepp A."/>
            <person name="Frickey T."/>
            <person name="Rattei T."/>
            <person name="Fartmann B."/>
            <person name="Stark M."/>
            <person name="Bauer M."/>
            <person name="Zibat A."/>
            <person name="Lombardot T."/>
            <person name="Becker I."/>
            <person name="Amann J."/>
            <person name="Gellner K."/>
            <person name="Teeling H."/>
            <person name="Leuschner W.D."/>
            <person name="Gloeckner F.-O."/>
            <person name="Lupas A.N."/>
            <person name="Amann R."/>
            <person name="Klenk H.-P."/>
        </authorList>
    </citation>
    <scope>NUCLEOTIDE SEQUENCE [LARGE SCALE GENOMIC DNA]</scope>
    <source>
        <strain evidence="12">DSM 12343 / LSv54</strain>
    </source>
</reference>
<organism evidence="11 12">
    <name type="scientific">Desulfotalea psychrophila (strain LSv54 / DSM 12343)</name>
    <dbReference type="NCBI Taxonomy" id="177439"/>
    <lineage>
        <taxon>Bacteria</taxon>
        <taxon>Pseudomonadati</taxon>
        <taxon>Thermodesulfobacteriota</taxon>
        <taxon>Desulfobulbia</taxon>
        <taxon>Desulfobulbales</taxon>
        <taxon>Desulfocapsaceae</taxon>
        <taxon>Desulfotalea</taxon>
    </lineage>
</organism>
<evidence type="ECO:0000313" key="11">
    <source>
        <dbReference type="EMBL" id="CAG37546.1"/>
    </source>
</evidence>
<protein>
    <recommendedName>
        <fullName evidence="3 9">3-deoxy-D-manno-octulosonic acid transferase</fullName>
        <shortName evidence="9">Kdo transferase</shortName>
        <ecNumber evidence="2 9">2.4.99.12</ecNumber>
    </recommendedName>
    <alternativeName>
        <fullName evidence="5 9">Lipid IV(A) 3-deoxy-D-manno-octulosonic acid transferase</fullName>
    </alternativeName>
</protein>
<evidence type="ECO:0000256" key="4">
    <source>
        <dbReference type="ARBA" id="ARBA00022679"/>
    </source>
</evidence>
<evidence type="ECO:0000256" key="9">
    <source>
        <dbReference type="RuleBase" id="RU365103"/>
    </source>
</evidence>
<feature type="transmembrane region" description="Helical" evidence="9">
    <location>
        <begin position="20"/>
        <end position="42"/>
    </location>
</feature>
<comment type="catalytic activity">
    <reaction evidence="6 9">
        <text>lipid IVA (E. coli) + CMP-3-deoxy-beta-D-manno-octulosonate = alpha-Kdo-(2-&gt;6)-lipid IVA (E. coli) + CMP + H(+)</text>
        <dbReference type="Rhea" id="RHEA:28066"/>
        <dbReference type="ChEBI" id="CHEBI:15378"/>
        <dbReference type="ChEBI" id="CHEBI:58603"/>
        <dbReference type="ChEBI" id="CHEBI:60364"/>
        <dbReference type="ChEBI" id="CHEBI:60377"/>
        <dbReference type="ChEBI" id="CHEBI:85987"/>
        <dbReference type="EC" id="2.4.99.12"/>
    </reaction>
</comment>
<accession>Q6AJD4</accession>
<dbReference type="InterPro" id="IPR007507">
    <property type="entry name" value="Glycos_transf_N"/>
</dbReference>
<keyword evidence="4 9" id="KW-0808">Transferase</keyword>
<dbReference type="GO" id="GO:0005886">
    <property type="term" value="C:plasma membrane"/>
    <property type="evidence" value="ECO:0007669"/>
    <property type="project" value="UniProtKB-SubCell"/>
</dbReference>
<keyword evidence="9" id="KW-1003">Cell membrane</keyword>
<keyword evidence="12" id="KW-1185">Reference proteome</keyword>
<comment type="similarity">
    <text evidence="9">Belongs to the glycosyltransferase group 1 family.</text>
</comment>
<dbReference type="CAZy" id="GT30">
    <property type="family name" value="Glycosyltransferase Family 30"/>
</dbReference>
<dbReference type="UniPathway" id="UPA00958"/>
<name>Q6AJD4_DESPS</name>
<dbReference type="EMBL" id="CR522870">
    <property type="protein sequence ID" value="CAG37546.1"/>
    <property type="molecule type" value="Genomic_DNA"/>
</dbReference>
<evidence type="ECO:0000256" key="2">
    <source>
        <dbReference type="ARBA" id="ARBA00012621"/>
    </source>
</evidence>
<feature type="domain" description="3-deoxy-D-manno-octulosonic-acid transferase N-terminal" evidence="10">
    <location>
        <begin position="49"/>
        <end position="230"/>
    </location>
</feature>
<evidence type="ECO:0000313" key="12">
    <source>
        <dbReference type="Proteomes" id="UP000000602"/>
    </source>
</evidence>
<evidence type="ECO:0000256" key="6">
    <source>
        <dbReference type="ARBA" id="ARBA00049183"/>
    </source>
</evidence>
<dbReference type="eggNOG" id="COG1519">
    <property type="taxonomic scope" value="Bacteria"/>
</dbReference>
<evidence type="ECO:0000256" key="1">
    <source>
        <dbReference type="ARBA" id="ARBA00004713"/>
    </source>
</evidence>
<keyword evidence="9" id="KW-0472">Membrane</keyword>
<comment type="subcellular location">
    <subcellularLocation>
        <location evidence="9">Cell membrane</location>
    </subcellularLocation>
</comment>
<dbReference type="EC" id="2.4.99.12" evidence="2 9"/>
<feature type="site" description="Transition state stabilizer" evidence="8">
    <location>
        <position position="228"/>
    </location>
</feature>
<comment type="function">
    <text evidence="9">Involved in lipopolysaccharide (LPS) biosynthesis. Catalyzes the transfer of 3-deoxy-D-manno-octulosonate (Kdo) residue(s) from CMP-Kdo to lipid IV(A), the tetraacyldisaccharide-1,4'-bisphosphate precursor of lipid A.</text>
</comment>
<dbReference type="GO" id="GO:0009245">
    <property type="term" value="P:lipid A biosynthetic process"/>
    <property type="evidence" value="ECO:0007669"/>
    <property type="project" value="TreeGrafter"/>
</dbReference>
<keyword evidence="9" id="KW-0448">Lipopolysaccharide biosynthesis</keyword>
<dbReference type="AlphaFoldDB" id="Q6AJD4"/>
<feature type="site" description="Transition state stabilizer" evidence="8">
    <location>
        <position position="153"/>
    </location>
</feature>
<dbReference type="KEGG" id="dps:DP2817"/>
<dbReference type="HOGENOM" id="CLU_036146_2_0_7"/>
<evidence type="ECO:0000256" key="8">
    <source>
        <dbReference type="PIRSR" id="PIRSR639901-2"/>
    </source>
</evidence>